<dbReference type="AlphaFoldDB" id="A0A366EVB6"/>
<accession>A0A366EVB6</accession>
<dbReference type="GO" id="GO:0032196">
    <property type="term" value="P:transposition"/>
    <property type="evidence" value="ECO:0007669"/>
    <property type="project" value="TreeGrafter"/>
</dbReference>
<feature type="domain" description="Integrase catalytic" evidence="1">
    <location>
        <begin position="75"/>
        <end position="234"/>
    </location>
</feature>
<dbReference type="NCBIfam" id="NF033563">
    <property type="entry name" value="transpos_IS30"/>
    <property type="match status" value="1"/>
</dbReference>
<sequence>KWSPDAIIGHAKKTKDFEDSYIPCTKTLYNWIDSGSLSIRNIDLAMKMRRSTKVRHSRKNKRTLGPSIEERCDSVENREEFGHWEIDTVIGQKSNDEVLLTLIERKTRKEFITRLPSKTASSVESGLNQILGSFKGCLRDVFKSITADNGSEFSELGALQQDKGISVYFSHPYASYERGTNERHNGVIRRFIKKGQPIHSYTDDTLTEVQAWMNGLPRKILNYETPDEQFDRCVALVA</sequence>
<dbReference type="EMBL" id="QNRJ01000003">
    <property type="protein sequence ID" value="RBP05876.1"/>
    <property type="molecule type" value="Genomic_DNA"/>
</dbReference>
<protein>
    <submittedName>
        <fullName evidence="2">Integrase-like protein</fullName>
    </submittedName>
</protein>
<reference evidence="2 3" key="1">
    <citation type="submission" date="2018-06" db="EMBL/GenBank/DDBJ databases">
        <title>Freshwater and sediment microbial communities from various areas in North America, analyzing microbe dynamics in response to fracking.</title>
        <authorList>
            <person name="Lamendella R."/>
        </authorList>
    </citation>
    <scope>NUCLEOTIDE SEQUENCE [LARGE SCALE GENOMIC DNA]</scope>
    <source>
        <strain evidence="2 3">97B</strain>
    </source>
</reference>
<dbReference type="GO" id="GO:0004803">
    <property type="term" value="F:transposase activity"/>
    <property type="evidence" value="ECO:0007669"/>
    <property type="project" value="TreeGrafter"/>
</dbReference>
<dbReference type="InterPro" id="IPR051917">
    <property type="entry name" value="Transposase-Integrase"/>
</dbReference>
<dbReference type="SUPFAM" id="SSF53098">
    <property type="entry name" value="Ribonuclease H-like"/>
    <property type="match status" value="1"/>
</dbReference>
<dbReference type="Proteomes" id="UP000252118">
    <property type="component" value="Unassembled WGS sequence"/>
</dbReference>
<gene>
    <name evidence="2" type="ORF">DET59_1031</name>
</gene>
<comment type="caution">
    <text evidence="2">The sequence shown here is derived from an EMBL/GenBank/DDBJ whole genome shotgun (WGS) entry which is preliminary data.</text>
</comment>
<dbReference type="RefSeq" id="WP_113968477.1">
    <property type="nucleotide sequence ID" value="NZ_QNRJ01000003.1"/>
</dbReference>
<dbReference type="GO" id="GO:0003676">
    <property type="term" value="F:nucleic acid binding"/>
    <property type="evidence" value="ECO:0007669"/>
    <property type="project" value="InterPro"/>
</dbReference>
<proteinExistence type="predicted"/>
<evidence type="ECO:0000259" key="1">
    <source>
        <dbReference type="PROSITE" id="PS50994"/>
    </source>
</evidence>
<dbReference type="InterPro" id="IPR036397">
    <property type="entry name" value="RNaseH_sf"/>
</dbReference>
<dbReference type="InterPro" id="IPR053392">
    <property type="entry name" value="Transposase_IS30-like"/>
</dbReference>
<dbReference type="InterPro" id="IPR001584">
    <property type="entry name" value="Integrase_cat-core"/>
</dbReference>
<evidence type="ECO:0000313" key="2">
    <source>
        <dbReference type="EMBL" id="RBP05876.1"/>
    </source>
</evidence>
<dbReference type="PANTHER" id="PTHR10948:SF23">
    <property type="entry name" value="TRANSPOSASE INSI FOR INSERTION SEQUENCE ELEMENT IS30A-RELATED"/>
    <property type="match status" value="1"/>
</dbReference>
<dbReference type="InterPro" id="IPR012337">
    <property type="entry name" value="RNaseH-like_sf"/>
</dbReference>
<dbReference type="GO" id="GO:0015074">
    <property type="term" value="P:DNA integration"/>
    <property type="evidence" value="ECO:0007669"/>
    <property type="project" value="InterPro"/>
</dbReference>
<organism evidence="2 3">
    <name type="scientific">Rossellomorea aquimaris</name>
    <dbReference type="NCBI Taxonomy" id="189382"/>
    <lineage>
        <taxon>Bacteria</taxon>
        <taxon>Bacillati</taxon>
        <taxon>Bacillota</taxon>
        <taxon>Bacilli</taxon>
        <taxon>Bacillales</taxon>
        <taxon>Bacillaceae</taxon>
        <taxon>Rossellomorea</taxon>
    </lineage>
</organism>
<feature type="non-terminal residue" evidence="2">
    <location>
        <position position="1"/>
    </location>
</feature>
<dbReference type="PROSITE" id="PS50994">
    <property type="entry name" value="INTEGRASE"/>
    <property type="match status" value="1"/>
</dbReference>
<evidence type="ECO:0000313" key="3">
    <source>
        <dbReference type="Proteomes" id="UP000252118"/>
    </source>
</evidence>
<dbReference type="Gene3D" id="3.30.420.10">
    <property type="entry name" value="Ribonuclease H-like superfamily/Ribonuclease H"/>
    <property type="match status" value="1"/>
</dbReference>
<dbReference type="OrthoDB" id="9776104at2"/>
<name>A0A366EVB6_9BACI</name>
<dbReference type="GO" id="GO:0005829">
    <property type="term" value="C:cytosol"/>
    <property type="evidence" value="ECO:0007669"/>
    <property type="project" value="TreeGrafter"/>
</dbReference>
<dbReference type="Pfam" id="PF00665">
    <property type="entry name" value="rve"/>
    <property type="match status" value="1"/>
</dbReference>
<dbReference type="PANTHER" id="PTHR10948">
    <property type="entry name" value="TRANSPOSASE"/>
    <property type="match status" value="1"/>
</dbReference>